<feature type="transmembrane region" description="Helical" evidence="1">
    <location>
        <begin position="55"/>
        <end position="75"/>
    </location>
</feature>
<dbReference type="EMBL" id="OX459124">
    <property type="protein sequence ID" value="CAI9112878.1"/>
    <property type="molecule type" value="Genomic_DNA"/>
</dbReference>
<name>A0AAV1E1Q4_OLDCO</name>
<dbReference type="Proteomes" id="UP001161247">
    <property type="component" value="Chromosome 7"/>
</dbReference>
<keyword evidence="3" id="KW-1185">Reference proteome</keyword>
<proteinExistence type="predicted"/>
<keyword evidence="1" id="KW-1133">Transmembrane helix</keyword>
<keyword evidence="1" id="KW-0812">Transmembrane</keyword>
<sequence>MEGRKASAAEASMMLVDFLCRHPCIDDCLPLGILLAGWENELGPQLYKVDAKGKLGELSVINYYLLVGLLHWIVGLFHLRVFLHCAFPTCSLLLLVLPSWPGMHSIMVYVQLLEVVNVSGMNGGDDLKYRKGTALGFVFKDEGIIVSLDHSNKLYPENDRLLNSHLFAMCRRFELEEGRRASAAETSKWLADHLACNPCSDPLLSLDGLITGWDSESGPALYKVNAKGTLLNRPSFGSGNATHGCSHFVIHTQNSLRSKMGSGNSACYNLSVTDAIKLARAALCHGALLVSCHGEFCSVFHVGSDRVKHGIVSEGIREWQEKYLNEAVELEKRFYHQFS</sequence>
<keyword evidence="1" id="KW-0472">Membrane</keyword>
<evidence type="ECO:0000313" key="3">
    <source>
        <dbReference type="Proteomes" id="UP001161247"/>
    </source>
</evidence>
<protein>
    <submittedName>
        <fullName evidence="2">OLC1v1013378C1</fullName>
    </submittedName>
</protein>
<evidence type="ECO:0000256" key="1">
    <source>
        <dbReference type="SAM" id="Phobius"/>
    </source>
</evidence>
<dbReference type="Gene3D" id="3.60.20.10">
    <property type="entry name" value="Glutamine Phosphoribosylpyrophosphate, subunit 1, domain 1"/>
    <property type="match status" value="1"/>
</dbReference>
<reference evidence="2" key="1">
    <citation type="submission" date="2023-03" db="EMBL/GenBank/DDBJ databases">
        <authorList>
            <person name="Julca I."/>
        </authorList>
    </citation>
    <scope>NUCLEOTIDE SEQUENCE</scope>
</reference>
<dbReference type="InterPro" id="IPR029055">
    <property type="entry name" value="Ntn_hydrolases_N"/>
</dbReference>
<dbReference type="AlphaFoldDB" id="A0AAV1E1Q4"/>
<evidence type="ECO:0000313" key="2">
    <source>
        <dbReference type="EMBL" id="CAI9112878.1"/>
    </source>
</evidence>
<accession>A0AAV1E1Q4</accession>
<gene>
    <name evidence="2" type="ORF">OLC1_LOCUS19991</name>
</gene>
<organism evidence="2 3">
    <name type="scientific">Oldenlandia corymbosa var. corymbosa</name>
    <dbReference type="NCBI Taxonomy" id="529605"/>
    <lineage>
        <taxon>Eukaryota</taxon>
        <taxon>Viridiplantae</taxon>
        <taxon>Streptophyta</taxon>
        <taxon>Embryophyta</taxon>
        <taxon>Tracheophyta</taxon>
        <taxon>Spermatophyta</taxon>
        <taxon>Magnoliopsida</taxon>
        <taxon>eudicotyledons</taxon>
        <taxon>Gunneridae</taxon>
        <taxon>Pentapetalae</taxon>
        <taxon>asterids</taxon>
        <taxon>lamiids</taxon>
        <taxon>Gentianales</taxon>
        <taxon>Rubiaceae</taxon>
        <taxon>Rubioideae</taxon>
        <taxon>Spermacoceae</taxon>
        <taxon>Hedyotis-Oldenlandia complex</taxon>
        <taxon>Oldenlandia</taxon>
    </lineage>
</organism>
<dbReference type="SUPFAM" id="SSF56235">
    <property type="entry name" value="N-terminal nucleophile aminohydrolases (Ntn hydrolases)"/>
    <property type="match status" value="1"/>
</dbReference>